<dbReference type="AlphaFoldDB" id="A0A0F7EER3"/>
<proteinExistence type="predicted"/>
<name>A0A0F7EER3_BRELA</name>
<dbReference type="EMBL" id="CP011074">
    <property type="protein sequence ID" value="AKF92653.1"/>
    <property type="molecule type" value="Genomic_DNA"/>
</dbReference>
<evidence type="ECO:0000313" key="1">
    <source>
        <dbReference type="EMBL" id="AKF92653.1"/>
    </source>
</evidence>
<reference evidence="1" key="1">
    <citation type="submission" date="2015-03" db="EMBL/GenBank/DDBJ databases">
        <title>MIGS Cultured Bacterial/Archaeal sample from Brevibacillus laterosporus.</title>
        <authorList>
            <person name="Zeng D."/>
            <person name="Zhu L."/>
            <person name="Dong G."/>
            <person name="Ye W."/>
            <person name="Ren D."/>
            <person name="Wu L."/>
            <person name="Xu J."/>
            <person name="Li G."/>
            <person name="Guo L."/>
        </authorList>
    </citation>
    <scope>NUCLEOTIDE SEQUENCE</scope>
    <source>
        <strain evidence="1">B9</strain>
    </source>
</reference>
<accession>A0A0F7EER3</accession>
<organism evidence="1">
    <name type="scientific">Brevibacillus laterosporus</name>
    <name type="common">Bacillus laterosporus</name>
    <dbReference type="NCBI Taxonomy" id="1465"/>
    <lineage>
        <taxon>Bacteria</taxon>
        <taxon>Bacillati</taxon>
        <taxon>Bacillota</taxon>
        <taxon>Bacilli</taxon>
        <taxon>Bacillales</taxon>
        <taxon>Paenibacillaceae</taxon>
        <taxon>Brevibacillus</taxon>
    </lineage>
</organism>
<gene>
    <name evidence="1" type="ORF">EX87_02385</name>
</gene>
<sequence>MDYTYKQFKSDLLDGREVEFKYKGDDYSITNTKNGFCFCKFYEDSVCFTTPQELIDKVRIDGKSFEEIFNLNEFELEVLY</sequence>
<protein>
    <submittedName>
        <fullName evidence="1">Uncharacterized protein</fullName>
    </submittedName>
</protein>
<dbReference type="RefSeq" id="WP_031411268.1">
    <property type="nucleotide sequence ID" value="NZ_CP011074.1"/>
</dbReference>